<name>A0ABD2QHR5_9PLAT</name>
<proteinExistence type="predicted"/>
<keyword evidence="3" id="KW-1185">Reference proteome</keyword>
<gene>
    <name evidence="2" type="ORF">Ciccas_002239</name>
</gene>
<dbReference type="Pfam" id="PF26019">
    <property type="entry name" value="HTH_TIMELESS"/>
    <property type="match status" value="1"/>
</dbReference>
<evidence type="ECO:0000256" key="1">
    <source>
        <dbReference type="SAM" id="MobiDB-lite"/>
    </source>
</evidence>
<sequence length="377" mass="43298">MPGVFFQLRLFRIFQQFLHDKSLSQSTEFASLLKFIKYILRTFFTTLQSNKKVALETLFQRSIKESVETTEGYGTFQSKSSKSSPWSPDSERQLAQLFEDFKLEPVEMGRDLVDIIMDRLVDKSKSRRQVIAKMIHLDLIANSKEIKYITVRIGKDGQHTTLKRRAVSKKNPWTPEEIDELKTLVETHRQSGTLIQNVMSGLQEQAYQENRRIETLRQQRLSEITAEGVEYPEDLLDREIPLKQTRTKAQVIKKIMDLGLISDRGDLGPMKKSSKRSKKLVEDDAIVEKVPLESKTPKSKAFIFSDDESSSSEGSTDSDLGHDYAADTWKNLLDQETAKNNLSRKTHLTSSEDEADLDKEQEVGKKRKLQVDEDDSD</sequence>
<comment type="caution">
    <text evidence="2">The sequence shown here is derived from an EMBL/GenBank/DDBJ whole genome shotgun (WGS) entry which is preliminary data.</text>
</comment>
<feature type="region of interest" description="Disordered" evidence="1">
    <location>
        <begin position="304"/>
        <end position="323"/>
    </location>
</feature>
<dbReference type="EMBL" id="JBJKFK010000171">
    <property type="protein sequence ID" value="KAL3319090.1"/>
    <property type="molecule type" value="Genomic_DNA"/>
</dbReference>
<accession>A0ABD2QHR5</accession>
<dbReference type="Proteomes" id="UP001626550">
    <property type="component" value="Unassembled WGS sequence"/>
</dbReference>
<organism evidence="2 3">
    <name type="scientific">Cichlidogyrus casuarinus</name>
    <dbReference type="NCBI Taxonomy" id="1844966"/>
    <lineage>
        <taxon>Eukaryota</taxon>
        <taxon>Metazoa</taxon>
        <taxon>Spiralia</taxon>
        <taxon>Lophotrochozoa</taxon>
        <taxon>Platyhelminthes</taxon>
        <taxon>Monogenea</taxon>
        <taxon>Monopisthocotylea</taxon>
        <taxon>Dactylogyridea</taxon>
        <taxon>Ancyrocephalidae</taxon>
        <taxon>Cichlidogyrus</taxon>
    </lineage>
</organism>
<evidence type="ECO:0000313" key="3">
    <source>
        <dbReference type="Proteomes" id="UP001626550"/>
    </source>
</evidence>
<dbReference type="PANTHER" id="PTHR22940:SF4">
    <property type="entry name" value="PROTEIN TIMELESS HOMOLOG"/>
    <property type="match status" value="1"/>
</dbReference>
<dbReference type="InterPro" id="IPR044998">
    <property type="entry name" value="Timeless"/>
</dbReference>
<dbReference type="AlphaFoldDB" id="A0ABD2QHR5"/>
<evidence type="ECO:0000313" key="2">
    <source>
        <dbReference type="EMBL" id="KAL3319090.1"/>
    </source>
</evidence>
<protein>
    <submittedName>
        <fullName evidence="2">Uncharacterized protein</fullName>
    </submittedName>
</protein>
<dbReference type="PANTHER" id="PTHR22940">
    <property type="entry name" value="TIMEOUT/TIMELESS-2"/>
    <property type="match status" value="1"/>
</dbReference>
<feature type="region of interest" description="Disordered" evidence="1">
    <location>
        <begin position="340"/>
        <end position="377"/>
    </location>
</feature>
<reference evidence="2 3" key="1">
    <citation type="submission" date="2024-11" db="EMBL/GenBank/DDBJ databases">
        <title>Adaptive evolution of stress response genes in parasites aligns with host niche diversity.</title>
        <authorList>
            <person name="Hahn C."/>
            <person name="Resl P."/>
        </authorList>
    </citation>
    <scope>NUCLEOTIDE SEQUENCE [LARGE SCALE GENOMIC DNA]</scope>
    <source>
        <strain evidence="2">EGGRZ-B1_66</strain>
        <tissue evidence="2">Body</tissue>
    </source>
</reference>